<organism evidence="3">
    <name type="scientific">Desulfurivibrio alkaliphilus</name>
    <dbReference type="NCBI Taxonomy" id="427923"/>
    <lineage>
        <taxon>Bacteria</taxon>
        <taxon>Pseudomonadati</taxon>
        <taxon>Thermodesulfobacteriota</taxon>
        <taxon>Desulfobulbia</taxon>
        <taxon>Desulfobulbales</taxon>
        <taxon>Desulfobulbaceae</taxon>
        <taxon>Desulfurivibrio</taxon>
    </lineage>
</organism>
<dbReference type="InterPro" id="IPR017439">
    <property type="entry name" value="Amidohydrolase"/>
</dbReference>
<name>A0A7C2XG79_9BACT</name>
<dbReference type="EMBL" id="DSDS01000026">
    <property type="protein sequence ID" value="HET97310.1"/>
    <property type="molecule type" value="Genomic_DNA"/>
</dbReference>
<dbReference type="SUPFAM" id="SSF53187">
    <property type="entry name" value="Zn-dependent exopeptidases"/>
    <property type="match status" value="1"/>
</dbReference>
<reference evidence="3" key="1">
    <citation type="journal article" date="2020" name="mSystems">
        <title>Genome- and Community-Level Interaction Insights into Carbon Utilization and Element Cycling Functions of Hydrothermarchaeota in Hydrothermal Sediment.</title>
        <authorList>
            <person name="Zhou Z."/>
            <person name="Liu Y."/>
            <person name="Xu W."/>
            <person name="Pan J."/>
            <person name="Luo Z.H."/>
            <person name="Li M."/>
        </authorList>
    </citation>
    <scope>NUCLEOTIDE SEQUENCE [LARGE SCALE GENOMIC DNA]</scope>
    <source>
        <strain evidence="3">SpSt-1224</strain>
    </source>
</reference>
<evidence type="ECO:0000256" key="2">
    <source>
        <dbReference type="SAM" id="MobiDB-lite"/>
    </source>
</evidence>
<protein>
    <submittedName>
        <fullName evidence="3">M20/M25/M40 family metallo-hydrolase</fullName>
    </submittedName>
</protein>
<proteinExistence type="predicted"/>
<accession>A0A7C2XG79</accession>
<feature type="compositionally biased region" description="Polar residues" evidence="2">
    <location>
        <begin position="161"/>
        <end position="170"/>
    </location>
</feature>
<dbReference type="Gene3D" id="3.40.630.10">
    <property type="entry name" value="Zn peptidases"/>
    <property type="match status" value="1"/>
</dbReference>
<gene>
    <name evidence="3" type="ORF">ENN98_01130</name>
</gene>
<sequence>MNSFPPPDQKLTKWMVEIRRHLRRHPELSGEEHQTCRYIMNKLQELGIASRRVHHTGVLATIGNPAATDGIVALRADLDTLPIGEETGLAFASRVPGVMHACGHDGHVAMLLGAAALAHGALVDLTKREGPMARPTAPASISTRRCCPSEPRFWPKPLSPPQRSCKNNDR</sequence>
<evidence type="ECO:0000256" key="1">
    <source>
        <dbReference type="ARBA" id="ARBA00022801"/>
    </source>
</evidence>
<comment type="caution">
    <text evidence="3">The sequence shown here is derived from an EMBL/GenBank/DDBJ whole genome shotgun (WGS) entry which is preliminary data.</text>
</comment>
<dbReference type="AlphaFoldDB" id="A0A7C2XG79"/>
<keyword evidence="1" id="KW-0378">Hydrolase</keyword>
<dbReference type="PANTHER" id="PTHR11014:SF63">
    <property type="entry name" value="METALLOPEPTIDASE, PUTATIVE (AFU_ORTHOLOGUE AFUA_6G09600)-RELATED"/>
    <property type="match status" value="1"/>
</dbReference>
<dbReference type="Proteomes" id="UP000885986">
    <property type="component" value="Unassembled WGS sequence"/>
</dbReference>
<feature type="region of interest" description="Disordered" evidence="2">
    <location>
        <begin position="132"/>
        <end position="170"/>
    </location>
</feature>
<evidence type="ECO:0000313" key="3">
    <source>
        <dbReference type="EMBL" id="HET97310.1"/>
    </source>
</evidence>
<dbReference type="InterPro" id="IPR002933">
    <property type="entry name" value="Peptidase_M20"/>
</dbReference>
<dbReference type="PANTHER" id="PTHR11014">
    <property type="entry name" value="PEPTIDASE M20 FAMILY MEMBER"/>
    <property type="match status" value="1"/>
</dbReference>
<dbReference type="Pfam" id="PF01546">
    <property type="entry name" value="Peptidase_M20"/>
    <property type="match status" value="1"/>
</dbReference>
<dbReference type="GO" id="GO:0016787">
    <property type="term" value="F:hydrolase activity"/>
    <property type="evidence" value="ECO:0007669"/>
    <property type="project" value="InterPro"/>
</dbReference>